<dbReference type="PANTHER" id="PTHR43318:SF1">
    <property type="entry name" value="POLYSACCHARIDE BIOSYNTHESIS PROTEIN EPSC-RELATED"/>
    <property type="match status" value="1"/>
</dbReference>
<dbReference type="InterPro" id="IPR003869">
    <property type="entry name" value="Polysac_CapD-like"/>
</dbReference>
<dbReference type="HOGENOM" id="CLU_013560_4_0_11"/>
<evidence type="ECO:0000256" key="1">
    <source>
        <dbReference type="ARBA" id="ARBA00007430"/>
    </source>
</evidence>
<dbReference type="EMBL" id="AGWP01000004">
    <property type="protein sequence ID" value="EJZ87184.1"/>
    <property type="molecule type" value="Genomic_DNA"/>
</dbReference>
<dbReference type="Gene3D" id="3.40.50.720">
    <property type="entry name" value="NAD(P)-binding Rossmann-like Domain"/>
    <property type="match status" value="1"/>
</dbReference>
<dbReference type="Proteomes" id="UP000006075">
    <property type="component" value="Unassembled WGS sequence"/>
</dbReference>
<dbReference type="Pfam" id="PF02719">
    <property type="entry name" value="Polysacc_synt_2"/>
    <property type="match status" value="1"/>
</dbReference>
<dbReference type="InterPro" id="IPR036291">
    <property type="entry name" value="NAD(P)-bd_dom_sf"/>
</dbReference>
<evidence type="ECO:0000259" key="2">
    <source>
        <dbReference type="Pfam" id="PF02719"/>
    </source>
</evidence>
<dbReference type="eggNOG" id="COG1086">
    <property type="taxonomic scope" value="Bacteria"/>
</dbReference>
<proteinExistence type="inferred from homology"/>
<keyword evidence="4" id="KW-1185">Reference proteome</keyword>
<dbReference type="PATRIC" id="fig|888439.3.peg.536"/>
<evidence type="ECO:0000313" key="4">
    <source>
        <dbReference type="Proteomes" id="UP000006075"/>
    </source>
</evidence>
<dbReference type="CDD" id="cd05237">
    <property type="entry name" value="UDP_invert_4-6DH_SDR_e"/>
    <property type="match status" value="1"/>
</dbReference>
<dbReference type="SUPFAM" id="SSF51735">
    <property type="entry name" value="NAD(P)-binding Rossmann-fold domains"/>
    <property type="match status" value="1"/>
</dbReference>
<protein>
    <recommendedName>
        <fullName evidence="2">Polysaccharide biosynthesis protein CapD-like domain-containing protein</fullName>
    </recommendedName>
</protein>
<gene>
    <name evidence="3" type="ORF">HMPREF9240_00533</name>
</gene>
<comment type="similarity">
    <text evidence="1">Belongs to the polysaccharide synthase family.</text>
</comment>
<dbReference type="PANTHER" id="PTHR43318">
    <property type="entry name" value="UDP-N-ACETYLGLUCOSAMINE 4,6-DEHYDRATASE"/>
    <property type="match status" value="1"/>
</dbReference>
<dbReference type="InterPro" id="IPR051203">
    <property type="entry name" value="Polysaccharide_Synthase-Rel"/>
</dbReference>
<name>K0Z4Y7_9ACTO</name>
<feature type="domain" description="Polysaccharide biosynthesis protein CapD-like" evidence="2">
    <location>
        <begin position="44"/>
        <end position="309"/>
    </location>
</feature>
<dbReference type="AlphaFoldDB" id="K0Z4Y7"/>
<evidence type="ECO:0000313" key="3">
    <source>
        <dbReference type="EMBL" id="EJZ87184.1"/>
    </source>
</evidence>
<comment type="caution">
    <text evidence="3">The sequence shown here is derived from an EMBL/GenBank/DDBJ whole genome shotgun (WGS) entry which is preliminary data.</text>
</comment>
<organism evidence="3 4">
    <name type="scientific">Winkia neuii BV029A5</name>
    <dbReference type="NCBI Taxonomy" id="888439"/>
    <lineage>
        <taxon>Bacteria</taxon>
        <taxon>Bacillati</taxon>
        <taxon>Actinomycetota</taxon>
        <taxon>Actinomycetes</taxon>
        <taxon>Actinomycetales</taxon>
        <taxon>Actinomycetaceae</taxon>
        <taxon>Winkia</taxon>
    </lineage>
</organism>
<reference evidence="3 4" key="1">
    <citation type="submission" date="2012-07" db="EMBL/GenBank/DDBJ databases">
        <title>The Genome Sequence of Actinomyces neuii subsp. anitratus BVS029A5.</title>
        <authorList>
            <consortium name="The Broad Institute Genome Sequencing Platform"/>
            <person name="Earl A."/>
            <person name="Ward D."/>
            <person name="Feldgarden M."/>
            <person name="Gevers D."/>
            <person name="Saerens B."/>
            <person name="Vaneechoutte M."/>
            <person name="Walker B."/>
            <person name="Young S.K."/>
            <person name="Zeng Q."/>
            <person name="Gargeya S."/>
            <person name="Fitzgerald M."/>
            <person name="Haas B."/>
            <person name="Abouelleil A."/>
            <person name="Alvarado L."/>
            <person name="Arachchi H.M."/>
            <person name="Berlin A."/>
            <person name="Chapman S.B."/>
            <person name="Goldberg J."/>
            <person name="Griggs A."/>
            <person name="Gujja S."/>
            <person name="Hansen M."/>
            <person name="Howarth C."/>
            <person name="Imamovic A."/>
            <person name="Larimer J."/>
            <person name="McCowen C."/>
            <person name="Montmayeur A."/>
            <person name="Murphy C."/>
            <person name="Neiman D."/>
            <person name="Pearson M."/>
            <person name="Priest M."/>
            <person name="Roberts A."/>
            <person name="Saif S."/>
            <person name="Shea T."/>
            <person name="Sisk P."/>
            <person name="Sykes S."/>
            <person name="Wortman J."/>
            <person name="Nusbaum C."/>
            <person name="Birren B."/>
        </authorList>
    </citation>
    <scope>NUCLEOTIDE SEQUENCE [LARGE SCALE GENOMIC DNA]</scope>
    <source>
        <strain evidence="3 4">BVS029A5</strain>
    </source>
</reference>
<dbReference type="OrthoDB" id="9803111at2"/>
<sequence length="328" mass="35266">MIGAMHQLPLPDEVKTWLNNQLTEMTGRAAAKRADTSYLCGKRVLVTGAGGSIGAELVRQLAPLPLAELVMLDRDESALHSLQLALHGRALLTSDELALCSIRDREALHQVFAAHRPQVVFHAAALKHLPLLQKFPAEAYKTNTLGTANVLEAAQGAERFVNISTDKAAQPTSALGCSKQLAERLTAHYGKGKAYASVRFGNLLASRGSVVHSLYYQIMQGGPVTITDPKVERFFMSLPQACNLMLEAGGRGRNGQVLVMDMGKQVPVLTLAQKLMDYLGRSVPVEYTGLREGEKLSESLFGPDEHPTAGPTKQLSALAVPALAPADL</sequence>
<accession>K0Z4Y7</accession>